<feature type="compositionally biased region" description="Basic residues" evidence="8">
    <location>
        <begin position="38"/>
        <end position="50"/>
    </location>
</feature>
<sequence length="462" mass="51388">KRACDNCISRKVRCSGSSPCETCSDAAKPVTCTYLRPARKRGPKKRRSARRCQSPELESYHAGSAKSNDLPERISRSVLALIVRHYQQSSYSVWPVINAEGFLQDVNDIEPGNSDPQAAMFDCLVTSLCAATMAQLHLAPIWDGSCSSFVDSSVMGKTCLRIRDDYNCDRGNIGICSILTSFFLHVYHAKLNQRTAAMLYIQEAIAGARELRLDKMSSRLWNVPDSNLIVNRELIFPLLWVTERGYALHLNVSPLYIEPVSLPEIAASPIIDSQARGLIDLVRLFVAFDHISVRRQPHASITSAPCLTDTESKLSSVRLTDDQISARTADCHITREWMRTILWQKALALGLLSSTSYTAMMNFGFPGKIGRDLLRSLRYFTAADLLPLGRDQLLKCFEIASTLADTILLTSATSSGCEFGPQDFLHALYQKLLPSFEQDTTLKSNLRCKMAEVLVTAPARLL</sequence>
<keyword evidence="2" id="KW-0479">Metal-binding</keyword>
<keyword evidence="6" id="KW-0804">Transcription</keyword>
<gene>
    <name evidence="10" type="ORF">ASPSYDRAFT_119670</name>
</gene>
<keyword evidence="3" id="KW-0862">Zinc</keyword>
<feature type="region of interest" description="Disordered" evidence="8">
    <location>
        <begin position="38"/>
        <end position="68"/>
    </location>
</feature>
<proteinExistence type="predicted"/>
<dbReference type="Pfam" id="PF00172">
    <property type="entry name" value="Zn_clus"/>
    <property type="match status" value="1"/>
</dbReference>
<dbReference type="OrthoDB" id="434972at2759"/>
<feature type="non-terminal residue" evidence="10">
    <location>
        <position position="1"/>
    </location>
</feature>
<dbReference type="InterPro" id="IPR036864">
    <property type="entry name" value="Zn2-C6_fun-type_DNA-bd_sf"/>
</dbReference>
<evidence type="ECO:0000256" key="7">
    <source>
        <dbReference type="ARBA" id="ARBA00023242"/>
    </source>
</evidence>
<dbReference type="RefSeq" id="XP_040705590.1">
    <property type="nucleotide sequence ID" value="XM_040840402.1"/>
</dbReference>
<dbReference type="InterPro" id="IPR001138">
    <property type="entry name" value="Zn2Cys6_DnaBD"/>
</dbReference>
<dbReference type="Proteomes" id="UP000184356">
    <property type="component" value="Unassembled WGS sequence"/>
</dbReference>
<reference evidence="11" key="1">
    <citation type="journal article" date="2017" name="Genome Biol.">
        <title>Comparative genomics reveals high biological diversity and specific adaptations in the industrially and medically important fungal genus Aspergillus.</title>
        <authorList>
            <person name="de Vries R.P."/>
            <person name="Riley R."/>
            <person name="Wiebenga A."/>
            <person name="Aguilar-Osorio G."/>
            <person name="Amillis S."/>
            <person name="Uchima C.A."/>
            <person name="Anderluh G."/>
            <person name="Asadollahi M."/>
            <person name="Askin M."/>
            <person name="Barry K."/>
            <person name="Battaglia E."/>
            <person name="Bayram O."/>
            <person name="Benocci T."/>
            <person name="Braus-Stromeyer S.A."/>
            <person name="Caldana C."/>
            <person name="Canovas D."/>
            <person name="Cerqueira G.C."/>
            <person name="Chen F."/>
            <person name="Chen W."/>
            <person name="Choi C."/>
            <person name="Clum A."/>
            <person name="Dos Santos R.A."/>
            <person name="Damasio A.R."/>
            <person name="Diallinas G."/>
            <person name="Emri T."/>
            <person name="Fekete E."/>
            <person name="Flipphi M."/>
            <person name="Freyberg S."/>
            <person name="Gallo A."/>
            <person name="Gournas C."/>
            <person name="Habgood R."/>
            <person name="Hainaut M."/>
            <person name="Harispe M.L."/>
            <person name="Henrissat B."/>
            <person name="Hilden K.S."/>
            <person name="Hope R."/>
            <person name="Hossain A."/>
            <person name="Karabika E."/>
            <person name="Karaffa L."/>
            <person name="Karanyi Z."/>
            <person name="Krasevec N."/>
            <person name="Kuo A."/>
            <person name="Kusch H."/>
            <person name="LaButti K."/>
            <person name="Lagendijk E.L."/>
            <person name="Lapidus A."/>
            <person name="Levasseur A."/>
            <person name="Lindquist E."/>
            <person name="Lipzen A."/>
            <person name="Logrieco A.F."/>
            <person name="MacCabe A."/>
            <person name="Maekelae M.R."/>
            <person name="Malavazi I."/>
            <person name="Melin P."/>
            <person name="Meyer V."/>
            <person name="Mielnichuk N."/>
            <person name="Miskei M."/>
            <person name="Molnar A.P."/>
            <person name="Mule G."/>
            <person name="Ngan C.Y."/>
            <person name="Orejas M."/>
            <person name="Orosz E."/>
            <person name="Ouedraogo J.P."/>
            <person name="Overkamp K.M."/>
            <person name="Park H.-S."/>
            <person name="Perrone G."/>
            <person name="Piumi F."/>
            <person name="Punt P.J."/>
            <person name="Ram A.F."/>
            <person name="Ramon A."/>
            <person name="Rauscher S."/>
            <person name="Record E."/>
            <person name="Riano-Pachon D.M."/>
            <person name="Robert V."/>
            <person name="Roehrig J."/>
            <person name="Ruller R."/>
            <person name="Salamov A."/>
            <person name="Salih N.S."/>
            <person name="Samson R.A."/>
            <person name="Sandor E."/>
            <person name="Sanguinetti M."/>
            <person name="Schuetze T."/>
            <person name="Sepcic K."/>
            <person name="Shelest E."/>
            <person name="Sherlock G."/>
            <person name="Sophianopoulou V."/>
            <person name="Squina F.M."/>
            <person name="Sun H."/>
            <person name="Susca A."/>
            <person name="Todd R.B."/>
            <person name="Tsang A."/>
            <person name="Unkles S.E."/>
            <person name="van de Wiele N."/>
            <person name="van Rossen-Uffink D."/>
            <person name="Oliveira J.V."/>
            <person name="Vesth T.C."/>
            <person name="Visser J."/>
            <person name="Yu J.-H."/>
            <person name="Zhou M."/>
            <person name="Andersen M.R."/>
            <person name="Archer D.B."/>
            <person name="Baker S.E."/>
            <person name="Benoit I."/>
            <person name="Brakhage A.A."/>
            <person name="Braus G.H."/>
            <person name="Fischer R."/>
            <person name="Frisvad J.C."/>
            <person name="Goldman G.H."/>
            <person name="Houbraken J."/>
            <person name="Oakley B."/>
            <person name="Pocsi I."/>
            <person name="Scazzocchio C."/>
            <person name="Seiboth B."/>
            <person name="vanKuyk P.A."/>
            <person name="Wortman J."/>
            <person name="Dyer P.S."/>
            <person name="Grigoriev I.V."/>
        </authorList>
    </citation>
    <scope>NUCLEOTIDE SEQUENCE [LARGE SCALE GENOMIC DNA]</scope>
    <source>
        <strain evidence="11">CBS 593.65</strain>
    </source>
</reference>
<dbReference type="SUPFAM" id="SSF57701">
    <property type="entry name" value="Zn2/Cys6 DNA-binding domain"/>
    <property type="match status" value="1"/>
</dbReference>
<evidence type="ECO:0000259" key="9">
    <source>
        <dbReference type="PROSITE" id="PS50048"/>
    </source>
</evidence>
<dbReference type="GO" id="GO:0003677">
    <property type="term" value="F:DNA binding"/>
    <property type="evidence" value="ECO:0007669"/>
    <property type="project" value="UniProtKB-KW"/>
</dbReference>
<evidence type="ECO:0000256" key="1">
    <source>
        <dbReference type="ARBA" id="ARBA00004123"/>
    </source>
</evidence>
<keyword evidence="11" id="KW-1185">Reference proteome</keyword>
<dbReference type="InterPro" id="IPR050797">
    <property type="entry name" value="Carb_Metab_Trans_Reg"/>
</dbReference>
<evidence type="ECO:0000256" key="5">
    <source>
        <dbReference type="ARBA" id="ARBA00023125"/>
    </source>
</evidence>
<accession>A0A1L9TQS8</accession>
<dbReference type="PANTHER" id="PTHR31668:SF18">
    <property type="entry name" value="MALTOSE FERMENTATION REGULATORY PROTEIN MAL13-RELATED"/>
    <property type="match status" value="1"/>
</dbReference>
<name>A0A1L9TQS8_9EURO</name>
<keyword evidence="5" id="KW-0238">DNA-binding</keyword>
<feature type="non-terminal residue" evidence="10">
    <location>
        <position position="462"/>
    </location>
</feature>
<dbReference type="Gene3D" id="4.10.240.10">
    <property type="entry name" value="Zn(2)-C6 fungal-type DNA-binding domain"/>
    <property type="match status" value="1"/>
</dbReference>
<dbReference type="GO" id="GO:0008270">
    <property type="term" value="F:zinc ion binding"/>
    <property type="evidence" value="ECO:0007669"/>
    <property type="project" value="InterPro"/>
</dbReference>
<dbReference type="CDD" id="cd00067">
    <property type="entry name" value="GAL4"/>
    <property type="match status" value="1"/>
</dbReference>
<organism evidence="10 11">
    <name type="scientific">Aspergillus sydowii CBS 593.65</name>
    <dbReference type="NCBI Taxonomy" id="1036612"/>
    <lineage>
        <taxon>Eukaryota</taxon>
        <taxon>Fungi</taxon>
        <taxon>Dikarya</taxon>
        <taxon>Ascomycota</taxon>
        <taxon>Pezizomycotina</taxon>
        <taxon>Eurotiomycetes</taxon>
        <taxon>Eurotiomycetidae</taxon>
        <taxon>Eurotiales</taxon>
        <taxon>Aspergillaceae</taxon>
        <taxon>Aspergillus</taxon>
        <taxon>Aspergillus subgen. Nidulantes</taxon>
    </lineage>
</organism>
<dbReference type="VEuPathDB" id="FungiDB:ASPSYDRAFT_119670"/>
<dbReference type="AlphaFoldDB" id="A0A1L9TQS8"/>
<evidence type="ECO:0000256" key="2">
    <source>
        <dbReference type="ARBA" id="ARBA00022723"/>
    </source>
</evidence>
<evidence type="ECO:0000256" key="6">
    <source>
        <dbReference type="ARBA" id="ARBA00023163"/>
    </source>
</evidence>
<dbReference type="GO" id="GO:0005634">
    <property type="term" value="C:nucleus"/>
    <property type="evidence" value="ECO:0007669"/>
    <property type="project" value="UniProtKB-SubCell"/>
</dbReference>
<keyword evidence="7" id="KW-0539">Nucleus</keyword>
<dbReference type="GO" id="GO:0000981">
    <property type="term" value="F:DNA-binding transcription factor activity, RNA polymerase II-specific"/>
    <property type="evidence" value="ECO:0007669"/>
    <property type="project" value="InterPro"/>
</dbReference>
<feature type="domain" description="Zn(2)-C6 fungal-type" evidence="9">
    <location>
        <begin position="3"/>
        <end position="34"/>
    </location>
</feature>
<evidence type="ECO:0000313" key="11">
    <source>
        <dbReference type="Proteomes" id="UP000184356"/>
    </source>
</evidence>
<evidence type="ECO:0000256" key="8">
    <source>
        <dbReference type="SAM" id="MobiDB-lite"/>
    </source>
</evidence>
<evidence type="ECO:0000256" key="3">
    <source>
        <dbReference type="ARBA" id="ARBA00022833"/>
    </source>
</evidence>
<dbReference type="PROSITE" id="PS50048">
    <property type="entry name" value="ZN2_CY6_FUNGAL_2"/>
    <property type="match status" value="1"/>
</dbReference>
<dbReference type="PANTHER" id="PTHR31668">
    <property type="entry name" value="GLUCOSE TRANSPORT TRANSCRIPTION REGULATOR RGT1-RELATED-RELATED"/>
    <property type="match status" value="1"/>
</dbReference>
<keyword evidence="4" id="KW-0805">Transcription regulation</keyword>
<protein>
    <recommendedName>
        <fullName evidence="9">Zn(2)-C6 fungal-type domain-containing protein</fullName>
    </recommendedName>
</protein>
<comment type="subcellular location">
    <subcellularLocation>
        <location evidence="1">Nucleus</location>
    </subcellularLocation>
</comment>
<dbReference type="GeneID" id="63756475"/>
<evidence type="ECO:0000313" key="10">
    <source>
        <dbReference type="EMBL" id="OJJ61784.1"/>
    </source>
</evidence>
<evidence type="ECO:0000256" key="4">
    <source>
        <dbReference type="ARBA" id="ARBA00023015"/>
    </source>
</evidence>
<dbReference type="EMBL" id="KV878583">
    <property type="protein sequence ID" value="OJJ61784.1"/>
    <property type="molecule type" value="Genomic_DNA"/>
</dbReference>